<proteinExistence type="predicted"/>
<dbReference type="Proteomes" id="UP000531251">
    <property type="component" value="Unassembled WGS sequence"/>
</dbReference>
<sequence>MGSGEEGAAPHRWAGDSPLTFTDFIAIDWSGQAVERPKGLAVAHARAGDTAPVLIDRPWSRADILGFLEGLADSGTRALVGLDLSPAFPFADAGAYFPGWAESPADGPALWALVDRLSTPDPHFAATSFVQHVEARRHFRQMGDCGDLFPGGRGRFRVCEVGQEAMALSPYSCFNLVGASQVGKSSLTGMRVLHRLRGRVGLWPFDPLPDTGPVLVEIYTSLAARLAGMRKGISKIRDAETLDTMLAAFGSAPHAPLPRHDDHATDAILSAAWLRVAAGQPGLWTPAGLTPDLARTEGWTFGVL</sequence>
<organism evidence="1 2">
    <name type="scientific">Sphingomonas trueperi</name>
    <dbReference type="NCBI Taxonomy" id="53317"/>
    <lineage>
        <taxon>Bacteria</taxon>
        <taxon>Pseudomonadati</taxon>
        <taxon>Pseudomonadota</taxon>
        <taxon>Alphaproteobacteria</taxon>
        <taxon>Sphingomonadales</taxon>
        <taxon>Sphingomonadaceae</taxon>
        <taxon>Sphingomonas</taxon>
    </lineage>
</organism>
<dbReference type="EMBL" id="JAATJB010000003">
    <property type="protein sequence ID" value="NJB96897.1"/>
    <property type="molecule type" value="Genomic_DNA"/>
</dbReference>
<name>A0A7X5XXH8_9SPHN</name>
<dbReference type="RefSeq" id="WP_241218075.1">
    <property type="nucleotide sequence ID" value="NZ_BAAADY010000002.1"/>
</dbReference>
<keyword evidence="2" id="KW-1185">Reference proteome</keyword>
<evidence type="ECO:0000313" key="1">
    <source>
        <dbReference type="EMBL" id="NJB96897.1"/>
    </source>
</evidence>
<comment type="caution">
    <text evidence="1">The sequence shown here is derived from an EMBL/GenBank/DDBJ whole genome shotgun (WGS) entry which is preliminary data.</text>
</comment>
<evidence type="ECO:0000313" key="2">
    <source>
        <dbReference type="Proteomes" id="UP000531251"/>
    </source>
</evidence>
<protein>
    <submittedName>
        <fullName evidence="1">Uncharacterized protein</fullName>
    </submittedName>
</protein>
<reference evidence="1 2" key="1">
    <citation type="submission" date="2020-03" db="EMBL/GenBank/DDBJ databases">
        <title>Genomic Encyclopedia of Type Strains, Phase IV (KMG-IV): sequencing the most valuable type-strain genomes for metagenomic binning, comparative biology and taxonomic classification.</title>
        <authorList>
            <person name="Goeker M."/>
        </authorList>
    </citation>
    <scope>NUCLEOTIDE SEQUENCE [LARGE SCALE GENOMIC DNA]</scope>
    <source>
        <strain evidence="1 2">DSM 7225</strain>
    </source>
</reference>
<gene>
    <name evidence="1" type="ORF">GGR89_001203</name>
</gene>
<dbReference type="AlphaFoldDB" id="A0A7X5XXH8"/>
<accession>A0A7X5XXH8</accession>